<dbReference type="PANTHER" id="PTHR43179:SF12">
    <property type="entry name" value="GALACTOFURANOSYLTRANSFERASE GLFT2"/>
    <property type="match status" value="1"/>
</dbReference>
<organism evidence="6 7">
    <name type="scientific">Alicyclobacillus ferrooxydans</name>
    <dbReference type="NCBI Taxonomy" id="471514"/>
    <lineage>
        <taxon>Bacteria</taxon>
        <taxon>Bacillati</taxon>
        <taxon>Bacillota</taxon>
        <taxon>Bacilli</taxon>
        <taxon>Bacillales</taxon>
        <taxon>Alicyclobacillaceae</taxon>
        <taxon>Alicyclobacillus</taxon>
    </lineage>
</organism>
<dbReference type="RefSeq" id="WP_054970525.1">
    <property type="nucleotide sequence ID" value="NZ_LJCO01000077.1"/>
</dbReference>
<dbReference type="SUPFAM" id="SSF53448">
    <property type="entry name" value="Nucleotide-diphospho-sugar transferases"/>
    <property type="match status" value="1"/>
</dbReference>
<name>A0A0P9CS77_9BACL</name>
<dbReference type="AlphaFoldDB" id="A0A0P9CS77"/>
<evidence type="ECO:0000256" key="4">
    <source>
        <dbReference type="ARBA" id="ARBA00022679"/>
    </source>
</evidence>
<keyword evidence="3" id="KW-0328">Glycosyltransferase</keyword>
<comment type="pathway">
    <text evidence="1">Cell wall biogenesis; cell wall polysaccharide biosynthesis.</text>
</comment>
<dbReference type="PANTHER" id="PTHR43179">
    <property type="entry name" value="RHAMNOSYLTRANSFERASE WBBL"/>
    <property type="match status" value="1"/>
</dbReference>
<dbReference type="Proteomes" id="UP000050482">
    <property type="component" value="Unassembled WGS sequence"/>
</dbReference>
<keyword evidence="4" id="KW-0808">Transferase</keyword>
<accession>A0A0P9CS77</accession>
<evidence type="ECO:0000256" key="3">
    <source>
        <dbReference type="ARBA" id="ARBA00022676"/>
    </source>
</evidence>
<comment type="similarity">
    <text evidence="2">Belongs to the glycosyltransferase 2 family.</text>
</comment>
<dbReference type="InterPro" id="IPR001173">
    <property type="entry name" value="Glyco_trans_2-like"/>
</dbReference>
<gene>
    <name evidence="6" type="ORF">AN477_17820</name>
</gene>
<sequence length="312" mass="35540">MEKCRVKALVVTRDRERLLARCLERLLNQSYPVEEILIIDNASSDGTQDLVSSLEGGRVAYHRLQSNQGGAAGYAAGLSELTQSDWQGWVWMMDDDAEPIQNALEELVRYIETNELRGCGALASAILTPGGIRDVTHRGWFNLSSLRQCPSPHDLYEKQDPFKVGYSSFVGLLLNTQAIRTVAMPRSDFFIWFDDVEYCLRLGEFYDIFVVPSSLVVHPNPLLDSSRRFSYGEFWKMYYDVRNTLIVGLEYGDSSAVWRYFLAIGLRRILGVVLFDDHKLSRIRILLRGWIDGLRNRTGKTLDPQAFVKRGA</sequence>
<dbReference type="GO" id="GO:0016757">
    <property type="term" value="F:glycosyltransferase activity"/>
    <property type="evidence" value="ECO:0007669"/>
    <property type="project" value="UniProtKB-KW"/>
</dbReference>
<dbReference type="InterPro" id="IPR029044">
    <property type="entry name" value="Nucleotide-diphossugar_trans"/>
</dbReference>
<evidence type="ECO:0000256" key="1">
    <source>
        <dbReference type="ARBA" id="ARBA00004776"/>
    </source>
</evidence>
<evidence type="ECO:0000313" key="7">
    <source>
        <dbReference type="Proteomes" id="UP000050482"/>
    </source>
</evidence>
<proteinExistence type="inferred from homology"/>
<evidence type="ECO:0000313" key="6">
    <source>
        <dbReference type="EMBL" id="KPV42447.1"/>
    </source>
</evidence>
<dbReference type="Gene3D" id="3.90.550.10">
    <property type="entry name" value="Spore Coat Polysaccharide Biosynthesis Protein SpsA, Chain A"/>
    <property type="match status" value="1"/>
</dbReference>
<keyword evidence="7" id="KW-1185">Reference proteome</keyword>
<evidence type="ECO:0000259" key="5">
    <source>
        <dbReference type="Pfam" id="PF00535"/>
    </source>
</evidence>
<dbReference type="PATRIC" id="fig|471514.4.peg.5039"/>
<feature type="domain" description="Glycosyltransferase 2-like" evidence="5">
    <location>
        <begin position="9"/>
        <end position="117"/>
    </location>
</feature>
<dbReference type="Pfam" id="PF00535">
    <property type="entry name" value="Glycos_transf_2"/>
    <property type="match status" value="1"/>
</dbReference>
<protein>
    <recommendedName>
        <fullName evidence="5">Glycosyltransferase 2-like domain-containing protein</fullName>
    </recommendedName>
</protein>
<evidence type="ECO:0000256" key="2">
    <source>
        <dbReference type="ARBA" id="ARBA00006739"/>
    </source>
</evidence>
<reference evidence="6 7" key="1">
    <citation type="submission" date="2015-09" db="EMBL/GenBank/DDBJ databases">
        <title>Draft genome sequence of Alicyclobacillus ferrooxydans DSM 22381.</title>
        <authorList>
            <person name="Hemp J."/>
        </authorList>
    </citation>
    <scope>NUCLEOTIDE SEQUENCE [LARGE SCALE GENOMIC DNA]</scope>
    <source>
        <strain evidence="6 7">TC-34</strain>
    </source>
</reference>
<dbReference type="OrthoDB" id="396512at2"/>
<dbReference type="STRING" id="471514.AN477_17820"/>
<dbReference type="EMBL" id="LJCO01000077">
    <property type="protein sequence ID" value="KPV42447.1"/>
    <property type="molecule type" value="Genomic_DNA"/>
</dbReference>
<comment type="caution">
    <text evidence="6">The sequence shown here is derived from an EMBL/GenBank/DDBJ whole genome shotgun (WGS) entry which is preliminary data.</text>
</comment>